<evidence type="ECO:0000313" key="2">
    <source>
        <dbReference type="EMBL" id="QHU15557.1"/>
    </source>
</evidence>
<dbReference type="AlphaFoldDB" id="A0A6C0KFK8"/>
<proteinExistence type="predicted"/>
<keyword evidence="1" id="KW-0812">Transmembrane</keyword>
<sequence length="135" mass="15900">MRVPAPALTQIILNDSSYFEIAEQYTELHKKFSPSGYYSVISLWVEMIISPIVMFAMMIVNQEPPGIFNMLSIHKTITLWQDWFEYQTLKNHVHRWMNIVRSIGGPFISTNDPSYQAYVYADAMQRIYYSFFPKN</sequence>
<name>A0A6C0KFK8_9ZZZZ</name>
<dbReference type="EMBL" id="MN740866">
    <property type="protein sequence ID" value="QHU15557.1"/>
    <property type="molecule type" value="Genomic_DNA"/>
</dbReference>
<feature type="transmembrane region" description="Helical" evidence="1">
    <location>
        <begin position="37"/>
        <end position="60"/>
    </location>
</feature>
<keyword evidence="1" id="KW-1133">Transmembrane helix</keyword>
<organism evidence="2">
    <name type="scientific">viral metagenome</name>
    <dbReference type="NCBI Taxonomy" id="1070528"/>
    <lineage>
        <taxon>unclassified sequences</taxon>
        <taxon>metagenomes</taxon>
        <taxon>organismal metagenomes</taxon>
    </lineage>
</organism>
<keyword evidence="1" id="KW-0472">Membrane</keyword>
<accession>A0A6C0KFK8</accession>
<reference evidence="2" key="1">
    <citation type="journal article" date="2020" name="Nature">
        <title>Giant virus diversity and host interactions through global metagenomics.</title>
        <authorList>
            <person name="Schulz F."/>
            <person name="Roux S."/>
            <person name="Paez-Espino D."/>
            <person name="Jungbluth S."/>
            <person name="Walsh D.A."/>
            <person name="Denef V.J."/>
            <person name="McMahon K.D."/>
            <person name="Konstantinidis K.T."/>
            <person name="Eloe-Fadrosh E.A."/>
            <person name="Kyrpides N.C."/>
            <person name="Woyke T."/>
        </authorList>
    </citation>
    <scope>NUCLEOTIDE SEQUENCE</scope>
    <source>
        <strain evidence="2">GVMAG-S-3300002307-41</strain>
    </source>
</reference>
<evidence type="ECO:0000256" key="1">
    <source>
        <dbReference type="SAM" id="Phobius"/>
    </source>
</evidence>
<protein>
    <submittedName>
        <fullName evidence="2">Uncharacterized protein</fullName>
    </submittedName>
</protein>